<comment type="caution">
    <text evidence="1">The sequence shown here is derived from an EMBL/GenBank/DDBJ whole genome shotgun (WGS) entry which is preliminary data.</text>
</comment>
<gene>
    <name evidence="1" type="ORF">KAK03_20565</name>
</gene>
<dbReference type="AlphaFoldDB" id="A0A940YHZ8"/>
<sequence>MSLFFHEFIEPLAGPGVEIVPGRAFLQEEKEVTATGEGELLSVSEYTGVTRRRDSIDEGEHLSRAESLEGYRVVRPGNLVINYMLAWKGALGVSGLGKVCINRPTPCLAPT</sequence>
<accession>A0A940YHZ8</accession>
<keyword evidence="2" id="KW-1185">Reference proteome</keyword>
<name>A0A940YHZ8_9BURK</name>
<evidence type="ECO:0000313" key="2">
    <source>
        <dbReference type="Proteomes" id="UP000676246"/>
    </source>
</evidence>
<protein>
    <submittedName>
        <fullName evidence="1">Uncharacterized protein</fullName>
    </submittedName>
</protein>
<proteinExistence type="predicted"/>
<dbReference type="RefSeq" id="WP_210856573.1">
    <property type="nucleotide sequence ID" value="NZ_JAGQDD010000020.1"/>
</dbReference>
<reference evidence="1 2" key="1">
    <citation type="submission" date="2021-04" db="EMBL/GenBank/DDBJ databases">
        <title>The genome sequence of Ideonella sp. 3Y2.</title>
        <authorList>
            <person name="Liu Y."/>
        </authorList>
    </citation>
    <scope>NUCLEOTIDE SEQUENCE [LARGE SCALE GENOMIC DNA]</scope>
    <source>
        <strain evidence="1 2">3Y2</strain>
    </source>
</reference>
<dbReference type="Proteomes" id="UP000676246">
    <property type="component" value="Unassembled WGS sequence"/>
</dbReference>
<organism evidence="1 2">
    <name type="scientific">Ideonella alba</name>
    <dbReference type="NCBI Taxonomy" id="2824118"/>
    <lineage>
        <taxon>Bacteria</taxon>
        <taxon>Pseudomonadati</taxon>
        <taxon>Pseudomonadota</taxon>
        <taxon>Betaproteobacteria</taxon>
        <taxon>Burkholderiales</taxon>
        <taxon>Sphaerotilaceae</taxon>
        <taxon>Ideonella</taxon>
    </lineage>
</organism>
<evidence type="ECO:0000313" key="1">
    <source>
        <dbReference type="EMBL" id="MBQ0932870.1"/>
    </source>
</evidence>
<dbReference type="EMBL" id="JAGQDD010000020">
    <property type="protein sequence ID" value="MBQ0932870.1"/>
    <property type="molecule type" value="Genomic_DNA"/>
</dbReference>